<dbReference type="Proteomes" id="UP000655037">
    <property type="component" value="Unassembled WGS sequence"/>
</dbReference>
<dbReference type="GO" id="GO:0005737">
    <property type="term" value="C:cytoplasm"/>
    <property type="evidence" value="ECO:0007669"/>
    <property type="project" value="TreeGrafter"/>
</dbReference>
<proteinExistence type="predicted"/>
<protein>
    <submittedName>
        <fullName evidence="3">FAD-binding oxidoreductase</fullName>
    </submittedName>
</protein>
<dbReference type="RefSeq" id="WP_156537506.1">
    <property type="nucleotide sequence ID" value="NZ_JACXXJ020000004.1"/>
</dbReference>
<dbReference type="InterPro" id="IPR006076">
    <property type="entry name" value="FAD-dep_OxRdtase"/>
</dbReference>
<dbReference type="Gene3D" id="3.50.50.60">
    <property type="entry name" value="FAD/NAD(P)-binding domain"/>
    <property type="match status" value="1"/>
</dbReference>
<dbReference type="GO" id="GO:0016491">
    <property type="term" value="F:oxidoreductase activity"/>
    <property type="evidence" value="ECO:0007669"/>
    <property type="project" value="UniProtKB-KW"/>
</dbReference>
<dbReference type="PANTHER" id="PTHR13847:SF281">
    <property type="entry name" value="FAD DEPENDENT OXIDOREDUCTASE DOMAIN-CONTAINING PROTEIN"/>
    <property type="match status" value="1"/>
</dbReference>
<name>A0AAE2RC46_AGRVI</name>
<keyword evidence="1" id="KW-0560">Oxidoreductase</keyword>
<dbReference type="AlphaFoldDB" id="A0AAE2RC46"/>
<evidence type="ECO:0000256" key="1">
    <source>
        <dbReference type="ARBA" id="ARBA00023002"/>
    </source>
</evidence>
<evidence type="ECO:0000313" key="4">
    <source>
        <dbReference type="Proteomes" id="UP000655037"/>
    </source>
</evidence>
<keyword evidence="3" id="KW-0614">Plasmid</keyword>
<gene>
    <name evidence="3" type="ORF">IEI95_010780</name>
</gene>
<accession>A0AAE2RC46</accession>
<organism evidence="3 4">
    <name type="scientific">Agrobacterium vitis</name>
    <name type="common">Rhizobium vitis</name>
    <dbReference type="NCBI Taxonomy" id="373"/>
    <lineage>
        <taxon>Bacteria</taxon>
        <taxon>Pseudomonadati</taxon>
        <taxon>Pseudomonadota</taxon>
        <taxon>Alphaproteobacteria</taxon>
        <taxon>Hyphomicrobiales</taxon>
        <taxon>Rhizobiaceae</taxon>
        <taxon>Rhizobium/Agrobacterium group</taxon>
        <taxon>Agrobacterium</taxon>
    </lineage>
</organism>
<dbReference type="InterPro" id="IPR036188">
    <property type="entry name" value="FAD/NAD-bd_sf"/>
</dbReference>
<dbReference type="PANTHER" id="PTHR13847">
    <property type="entry name" value="SARCOSINE DEHYDROGENASE-RELATED"/>
    <property type="match status" value="1"/>
</dbReference>
<comment type="caution">
    <text evidence="3">The sequence shown here is derived from an EMBL/GenBank/DDBJ whole genome shotgun (WGS) entry which is preliminary data.</text>
</comment>
<sequence>MNKISVKRLPVENGVSGWEAISTRSFPLRSLEGNVTADWLIVGAGFAGLSAARRLLQLRPDDKIVILDASEVGKGGSGRNSGFMIDVPHDLSSGEYSSGSTDDTRIEMAQNRTAIAFATQAAAEYGMSRETFDPSGKINAAATERGIKLNEDFGKSLLNAGEKHSFLDAAQMREITGTDFYLGGIYTPGAVLIQPADYIRNFAAGLWQQVDIFERSPVTSLMRENGQWTASSPRGRVSAPRVILGVNGHINDFGHFNGRLMHFFGYASMTAPFPAEDFGRKASGHDRWALLPADPMGATVRKITSNGQSRIALRTKWTYDFSLKLTDQRLRKMALEHRVSLDRRFPALKDLPFEHCWAGRICLTRNHVPAFGEIEEGLYSACCENGLGTVKSTLAGMLTAELATGNTSTHLEEFNDHAQPSRLPPEPFTWLGANTVIKWQELRAGREG</sequence>
<dbReference type="SUPFAM" id="SSF51905">
    <property type="entry name" value="FAD/NAD(P)-binding domain"/>
    <property type="match status" value="1"/>
</dbReference>
<reference evidence="3" key="1">
    <citation type="submission" date="2020-11" db="EMBL/GenBank/DDBJ databases">
        <title>Agrobacterium vitis strain K377 genome.</title>
        <authorList>
            <person name="Xi H."/>
        </authorList>
    </citation>
    <scope>NUCLEOTIDE SEQUENCE</scope>
    <source>
        <strain evidence="3">K377</strain>
        <plasmid evidence="3">unnamed3</plasmid>
    </source>
</reference>
<evidence type="ECO:0000313" key="3">
    <source>
        <dbReference type="EMBL" id="MBF2714699.1"/>
    </source>
</evidence>
<dbReference type="EMBL" id="JACXXJ020000004">
    <property type="protein sequence ID" value="MBF2714699.1"/>
    <property type="molecule type" value="Genomic_DNA"/>
</dbReference>
<evidence type="ECO:0000259" key="2">
    <source>
        <dbReference type="Pfam" id="PF01266"/>
    </source>
</evidence>
<geneLocation type="plasmid" evidence="3">
    <name>unnamed3</name>
</geneLocation>
<feature type="domain" description="FAD dependent oxidoreductase" evidence="2">
    <location>
        <begin position="38"/>
        <end position="402"/>
    </location>
</feature>
<dbReference type="Pfam" id="PF01266">
    <property type="entry name" value="DAO"/>
    <property type="match status" value="1"/>
</dbReference>
<dbReference type="Gene3D" id="3.30.9.10">
    <property type="entry name" value="D-Amino Acid Oxidase, subunit A, domain 2"/>
    <property type="match status" value="1"/>
</dbReference>